<dbReference type="EMBL" id="CP015772">
    <property type="protein sequence ID" value="ANH83547.1"/>
    <property type="molecule type" value="Genomic_DNA"/>
</dbReference>
<proteinExistence type="predicted"/>
<name>A0A1A9I786_9BACT</name>
<keyword evidence="1" id="KW-1133">Transmembrane helix</keyword>
<gene>
    <name evidence="2" type="ORF">A8C56_23525</name>
</gene>
<evidence type="ECO:0000256" key="1">
    <source>
        <dbReference type="SAM" id="Phobius"/>
    </source>
</evidence>
<keyword evidence="1" id="KW-0472">Membrane</keyword>
<organism evidence="2 3">
    <name type="scientific">Niabella ginsenosidivorans</name>
    <dbReference type="NCBI Taxonomy" id="1176587"/>
    <lineage>
        <taxon>Bacteria</taxon>
        <taxon>Pseudomonadati</taxon>
        <taxon>Bacteroidota</taxon>
        <taxon>Chitinophagia</taxon>
        <taxon>Chitinophagales</taxon>
        <taxon>Chitinophagaceae</taxon>
        <taxon>Niabella</taxon>
    </lineage>
</organism>
<dbReference type="STRING" id="1176587.A8C56_23525"/>
<accession>A0A1A9I786</accession>
<evidence type="ECO:0000313" key="2">
    <source>
        <dbReference type="EMBL" id="ANH83547.1"/>
    </source>
</evidence>
<protein>
    <submittedName>
        <fullName evidence="2">Uncharacterized protein</fullName>
    </submittedName>
</protein>
<reference evidence="2 3" key="1">
    <citation type="submission" date="2016-05" db="EMBL/GenBank/DDBJ databases">
        <title>Niabella ginsenosidivorans BS26 whole genome sequencing.</title>
        <authorList>
            <person name="Im W.T."/>
            <person name="Siddiqi M.Z."/>
        </authorList>
    </citation>
    <scope>NUCLEOTIDE SEQUENCE [LARGE SCALE GENOMIC DNA]</scope>
    <source>
        <strain evidence="2 3">BS26</strain>
    </source>
</reference>
<dbReference type="Proteomes" id="UP000077667">
    <property type="component" value="Chromosome"/>
</dbReference>
<keyword evidence="1" id="KW-0812">Transmembrane</keyword>
<feature type="transmembrane region" description="Helical" evidence="1">
    <location>
        <begin position="6"/>
        <end position="25"/>
    </location>
</feature>
<keyword evidence="3" id="KW-1185">Reference proteome</keyword>
<dbReference type="KEGG" id="nia:A8C56_23525"/>
<dbReference type="AlphaFoldDB" id="A0A1A9I786"/>
<sequence>MGQYTALTVFIVIIGGVIYFCYSRYQNFARIHKSYYAALESKNKAEAIRYGRKYYSMTLRGRDKLTAIEMKIANDLKIYDIE</sequence>
<evidence type="ECO:0000313" key="3">
    <source>
        <dbReference type="Proteomes" id="UP000077667"/>
    </source>
</evidence>